<dbReference type="GO" id="GO:0005524">
    <property type="term" value="F:ATP binding"/>
    <property type="evidence" value="ECO:0007669"/>
    <property type="project" value="UniProtKB-KW"/>
</dbReference>
<comment type="caution">
    <text evidence="11">The sequence shown here is derived from an EMBL/GenBank/DDBJ whole genome shotgun (WGS) entry which is preliminary data.</text>
</comment>
<dbReference type="EC" id="6.3.2.17" evidence="2"/>
<evidence type="ECO:0000256" key="9">
    <source>
        <dbReference type="ARBA" id="ARBA00047493"/>
    </source>
</evidence>
<feature type="non-terminal residue" evidence="11">
    <location>
        <position position="1"/>
    </location>
</feature>
<keyword evidence="3" id="KW-0436">Ligase</keyword>
<dbReference type="NCBIfam" id="TIGR01499">
    <property type="entry name" value="folC"/>
    <property type="match status" value="1"/>
</dbReference>
<accession>A0A7C5M9Q1</accession>
<dbReference type="Gene3D" id="3.90.190.20">
    <property type="entry name" value="Mur ligase, C-terminal domain"/>
    <property type="match status" value="1"/>
</dbReference>
<dbReference type="InterPro" id="IPR004101">
    <property type="entry name" value="Mur_ligase_C"/>
</dbReference>
<dbReference type="GO" id="GO:0046872">
    <property type="term" value="F:metal ion binding"/>
    <property type="evidence" value="ECO:0007669"/>
    <property type="project" value="UniProtKB-KW"/>
</dbReference>
<dbReference type="GO" id="GO:0008841">
    <property type="term" value="F:dihydrofolate synthase activity"/>
    <property type="evidence" value="ECO:0007669"/>
    <property type="project" value="TreeGrafter"/>
</dbReference>
<sequence>LEAGLGGRLDATNVVNQILTVITPISFDHTHILGKKIYQIAREKSAVIKNRNPTVSAPQHLYAMRVIRNSAKKHKSPLYVLGKDAKFSIKRLTLNATEIYYRGIRIKGTLKSFLPGKFQAKNMALAALSLEVLGFEKFDFKKARIEGRFEILMNHPLLVVDGAHNTLSIKSSLESMNRTGGKNFSLIFGINKDKEVRKIVKLIISVNPSYVYITKADTPRAMLPHEIESIFLNYGFSRVKSFSKVSEALRAALSRENKILVTGSFYLAGEVKSLSEKIIASNT</sequence>
<name>A0A7C5M9Q1_UNCW3</name>
<keyword evidence="6" id="KW-0067">ATP-binding</keyword>
<evidence type="ECO:0000256" key="6">
    <source>
        <dbReference type="ARBA" id="ARBA00022840"/>
    </source>
</evidence>
<evidence type="ECO:0000259" key="10">
    <source>
        <dbReference type="Pfam" id="PF02875"/>
    </source>
</evidence>
<dbReference type="SUPFAM" id="SSF53623">
    <property type="entry name" value="MurD-like peptide ligases, catalytic domain"/>
    <property type="match status" value="1"/>
</dbReference>
<dbReference type="Pfam" id="PF02875">
    <property type="entry name" value="Mur_ligase_C"/>
    <property type="match status" value="1"/>
</dbReference>
<dbReference type="Proteomes" id="UP000886014">
    <property type="component" value="Unassembled WGS sequence"/>
</dbReference>
<dbReference type="Gene3D" id="3.40.1190.10">
    <property type="entry name" value="Mur-like, catalytic domain"/>
    <property type="match status" value="1"/>
</dbReference>
<keyword evidence="4" id="KW-0479">Metal-binding</keyword>
<dbReference type="SUPFAM" id="SSF53244">
    <property type="entry name" value="MurD-like peptide ligases, peptide-binding domain"/>
    <property type="match status" value="1"/>
</dbReference>
<dbReference type="EMBL" id="DRTV01000126">
    <property type="protein sequence ID" value="HHF58136.1"/>
    <property type="molecule type" value="Genomic_DNA"/>
</dbReference>
<dbReference type="InterPro" id="IPR036565">
    <property type="entry name" value="Mur-like_cat_sf"/>
</dbReference>
<evidence type="ECO:0000256" key="3">
    <source>
        <dbReference type="ARBA" id="ARBA00022598"/>
    </source>
</evidence>
<dbReference type="InterPro" id="IPR036615">
    <property type="entry name" value="Mur_ligase_C_dom_sf"/>
</dbReference>
<evidence type="ECO:0000256" key="4">
    <source>
        <dbReference type="ARBA" id="ARBA00022723"/>
    </source>
</evidence>
<evidence type="ECO:0000256" key="5">
    <source>
        <dbReference type="ARBA" id="ARBA00022741"/>
    </source>
</evidence>
<dbReference type="InterPro" id="IPR001645">
    <property type="entry name" value="Folylpolyglutamate_synth"/>
</dbReference>
<comment type="catalytic activity">
    <reaction evidence="9">
        <text>(6S)-5,6,7,8-tetrahydrofolyl-(gamma-L-Glu)(n) + L-glutamate + ATP = (6S)-5,6,7,8-tetrahydrofolyl-(gamma-L-Glu)(n+1) + ADP + phosphate + H(+)</text>
        <dbReference type="Rhea" id="RHEA:10580"/>
        <dbReference type="Rhea" id="RHEA-COMP:14738"/>
        <dbReference type="Rhea" id="RHEA-COMP:14740"/>
        <dbReference type="ChEBI" id="CHEBI:15378"/>
        <dbReference type="ChEBI" id="CHEBI:29985"/>
        <dbReference type="ChEBI" id="CHEBI:30616"/>
        <dbReference type="ChEBI" id="CHEBI:43474"/>
        <dbReference type="ChEBI" id="CHEBI:141005"/>
        <dbReference type="ChEBI" id="CHEBI:456216"/>
        <dbReference type="EC" id="6.3.2.17"/>
    </reaction>
</comment>
<organism evidence="11">
    <name type="scientific">candidate division WOR-3 bacterium</name>
    <dbReference type="NCBI Taxonomy" id="2052148"/>
    <lineage>
        <taxon>Bacteria</taxon>
        <taxon>Bacteria division WOR-3</taxon>
    </lineage>
</organism>
<evidence type="ECO:0000256" key="8">
    <source>
        <dbReference type="ARBA" id="ARBA00030592"/>
    </source>
</evidence>
<comment type="similarity">
    <text evidence="1">Belongs to the folylpolyglutamate synthase family.</text>
</comment>
<evidence type="ECO:0000256" key="7">
    <source>
        <dbReference type="ARBA" id="ARBA00022842"/>
    </source>
</evidence>
<keyword evidence="7" id="KW-0460">Magnesium</keyword>
<keyword evidence="5" id="KW-0547">Nucleotide-binding</keyword>
<protein>
    <recommendedName>
        <fullName evidence="2">tetrahydrofolate synthase</fullName>
        <ecNumber evidence="2">6.3.2.17</ecNumber>
    </recommendedName>
    <alternativeName>
        <fullName evidence="8">Tetrahydrofolylpolyglutamate synthase</fullName>
    </alternativeName>
</protein>
<dbReference type="PANTHER" id="PTHR11136">
    <property type="entry name" value="FOLYLPOLYGLUTAMATE SYNTHASE-RELATED"/>
    <property type="match status" value="1"/>
</dbReference>
<dbReference type="GO" id="GO:0005737">
    <property type="term" value="C:cytoplasm"/>
    <property type="evidence" value="ECO:0007669"/>
    <property type="project" value="TreeGrafter"/>
</dbReference>
<feature type="domain" description="Mur ligase C-terminal" evidence="10">
    <location>
        <begin position="147"/>
        <end position="264"/>
    </location>
</feature>
<dbReference type="PANTHER" id="PTHR11136:SF0">
    <property type="entry name" value="DIHYDROFOLATE SYNTHETASE-RELATED"/>
    <property type="match status" value="1"/>
</dbReference>
<gene>
    <name evidence="11" type="ORF">ENL41_01775</name>
</gene>
<evidence type="ECO:0000256" key="1">
    <source>
        <dbReference type="ARBA" id="ARBA00008276"/>
    </source>
</evidence>
<reference evidence="11" key="1">
    <citation type="journal article" date="2020" name="mSystems">
        <title>Genome- and Community-Level Interaction Insights into Carbon Utilization and Element Cycling Functions of Hydrothermarchaeota in Hydrothermal Sediment.</title>
        <authorList>
            <person name="Zhou Z."/>
            <person name="Liu Y."/>
            <person name="Xu W."/>
            <person name="Pan J."/>
            <person name="Luo Z.H."/>
            <person name="Li M."/>
        </authorList>
    </citation>
    <scope>NUCLEOTIDE SEQUENCE [LARGE SCALE GENOMIC DNA]</scope>
    <source>
        <strain evidence="11">HyVt-94</strain>
    </source>
</reference>
<dbReference type="AlphaFoldDB" id="A0A7C5M9Q1"/>
<proteinExistence type="inferred from homology"/>
<dbReference type="GO" id="GO:0004326">
    <property type="term" value="F:tetrahydrofolylpolyglutamate synthase activity"/>
    <property type="evidence" value="ECO:0007669"/>
    <property type="project" value="UniProtKB-EC"/>
</dbReference>
<evidence type="ECO:0000313" key="11">
    <source>
        <dbReference type="EMBL" id="HHF58136.1"/>
    </source>
</evidence>
<evidence type="ECO:0000256" key="2">
    <source>
        <dbReference type="ARBA" id="ARBA00013025"/>
    </source>
</evidence>